<dbReference type="GO" id="GO:0016485">
    <property type="term" value="P:protein processing"/>
    <property type="evidence" value="ECO:0007669"/>
    <property type="project" value="TreeGrafter"/>
</dbReference>
<name>A0A7G6E3X5_THEFR</name>
<keyword evidence="4" id="KW-0378">Hydrolase</keyword>
<keyword evidence="6" id="KW-1185">Reference proteome</keyword>
<dbReference type="InterPro" id="IPR023430">
    <property type="entry name" value="Pept_HybD-like_dom_sf"/>
</dbReference>
<evidence type="ECO:0000256" key="1">
    <source>
        <dbReference type="ARBA" id="ARBA00006814"/>
    </source>
</evidence>
<gene>
    <name evidence="5" type="ORF">BR63_10950</name>
</gene>
<dbReference type="Gene3D" id="3.40.50.1450">
    <property type="entry name" value="HybD-like"/>
    <property type="match status" value="1"/>
</dbReference>
<dbReference type="SUPFAM" id="SSF53163">
    <property type="entry name" value="HybD-like"/>
    <property type="match status" value="1"/>
</dbReference>
<evidence type="ECO:0000313" key="6">
    <source>
        <dbReference type="Proteomes" id="UP000515847"/>
    </source>
</evidence>
<evidence type="ECO:0000313" key="5">
    <source>
        <dbReference type="EMBL" id="QNB46779.1"/>
    </source>
</evidence>
<keyword evidence="2 5" id="KW-0645">Protease</keyword>
<comment type="similarity">
    <text evidence="1">Belongs to the peptidase A31 family.</text>
</comment>
<evidence type="ECO:0000256" key="2">
    <source>
        <dbReference type="ARBA" id="ARBA00022670"/>
    </source>
</evidence>
<dbReference type="EMBL" id="CP045798">
    <property type="protein sequence ID" value="QNB46779.1"/>
    <property type="molecule type" value="Genomic_DNA"/>
</dbReference>
<evidence type="ECO:0000256" key="4">
    <source>
        <dbReference type="ARBA" id="ARBA00022801"/>
    </source>
</evidence>
<dbReference type="GO" id="GO:0008047">
    <property type="term" value="F:enzyme activator activity"/>
    <property type="evidence" value="ECO:0007669"/>
    <property type="project" value="InterPro"/>
</dbReference>
<dbReference type="OrthoDB" id="9794619at2"/>
<dbReference type="GO" id="GO:0004190">
    <property type="term" value="F:aspartic-type endopeptidase activity"/>
    <property type="evidence" value="ECO:0007669"/>
    <property type="project" value="UniProtKB-KW"/>
</dbReference>
<dbReference type="NCBIfam" id="TIGR00072">
    <property type="entry name" value="hydrog_prot"/>
    <property type="match status" value="1"/>
</dbReference>
<dbReference type="KEGG" id="tfr:BR63_10950"/>
<dbReference type="Pfam" id="PF01750">
    <property type="entry name" value="HycI"/>
    <property type="match status" value="1"/>
</dbReference>
<dbReference type="PANTHER" id="PTHR30302">
    <property type="entry name" value="HYDROGENASE 1 MATURATION PROTEASE"/>
    <property type="match status" value="1"/>
</dbReference>
<dbReference type="Proteomes" id="UP000515847">
    <property type="component" value="Chromosome"/>
</dbReference>
<dbReference type="InterPro" id="IPR000671">
    <property type="entry name" value="Peptidase_A31"/>
</dbReference>
<dbReference type="AlphaFoldDB" id="A0A7G6E3X5"/>
<evidence type="ECO:0000256" key="3">
    <source>
        <dbReference type="ARBA" id="ARBA00022750"/>
    </source>
</evidence>
<dbReference type="PANTHER" id="PTHR30302:SF1">
    <property type="entry name" value="HYDROGENASE 2 MATURATION PROTEASE"/>
    <property type="match status" value="1"/>
</dbReference>
<reference evidence="5 6" key="1">
    <citation type="journal article" date="2019" name="Front. Microbiol.">
        <title>Thermoanaerosceptrum fracticalcis gen. nov. sp. nov., a Novel Fumarate-Fermenting Microorganism From a Deep Fractured Carbonate Aquifer of the US Great Basin.</title>
        <authorList>
            <person name="Hamilton-Brehm S.D."/>
            <person name="Stewart L.E."/>
            <person name="Zavarin M."/>
            <person name="Caldwell M."/>
            <person name="Lawson P.A."/>
            <person name="Onstott T.C."/>
            <person name="Grzymski J."/>
            <person name="Neveux I."/>
            <person name="Lollar B.S."/>
            <person name="Russell C.E."/>
            <person name="Moser D.P."/>
        </authorList>
    </citation>
    <scope>NUCLEOTIDE SEQUENCE [LARGE SCALE GENOMIC DNA]</scope>
    <source>
        <strain evidence="5 6">DRI-13</strain>
    </source>
</reference>
<dbReference type="CDD" id="cd06062">
    <property type="entry name" value="H2MP_MemB-H2up"/>
    <property type="match status" value="1"/>
</dbReference>
<dbReference type="PRINTS" id="PR00446">
    <property type="entry name" value="HYDRGNUPTAKE"/>
</dbReference>
<accession>A0A7G6E3X5</accession>
<proteinExistence type="inferred from homology"/>
<sequence length="151" mass="16796">MKKTAVLGIGNILLQDDGIGIRVVEKLKEKGSLPYVDIVDGGTSTLDMLDLFLDNERVVIVDSLKGGYSPGTIYRLKPEQLGSYYSSEISLHDTQVLDLIRLAAMMGKYPEVIIIGVEPKEIKESLELTPEIERVLPLIMDTVEKEVQQIH</sequence>
<dbReference type="RefSeq" id="WP_034420155.1">
    <property type="nucleotide sequence ID" value="NZ_CP045798.1"/>
</dbReference>
<keyword evidence="3" id="KW-0064">Aspartyl protease</keyword>
<organism evidence="5 6">
    <name type="scientific">Thermanaerosceptrum fracticalcis</name>
    <dbReference type="NCBI Taxonomy" id="1712410"/>
    <lineage>
        <taxon>Bacteria</taxon>
        <taxon>Bacillati</taxon>
        <taxon>Bacillota</taxon>
        <taxon>Clostridia</taxon>
        <taxon>Eubacteriales</taxon>
        <taxon>Peptococcaceae</taxon>
        <taxon>Thermanaerosceptrum</taxon>
    </lineage>
</organism>
<protein>
    <submittedName>
        <fullName evidence="5">Hydrogenase maturation protease</fullName>
    </submittedName>
</protein>